<sequence length="208" mass="23903">MINREDMLELTRRMTLARTSFSRIAGCYIDKDGDFEGSFNTNFLKLSAAEKTKKLKLAKAIPYSETNVNLKKYEIPQSMQKPGSMWQLLMTMNECGLKNDALMDTFYDIVMESYRSDSEYAILVFHGRYDIPLKAADKVGLWESEEVFEYMICAICPLEGEYEPGDPECGFLFPAFTDRSRDLDHIAVFQADTDRPHDEILKILGISR</sequence>
<dbReference type="Proteomes" id="UP000094067">
    <property type="component" value="Unassembled WGS sequence"/>
</dbReference>
<dbReference type="AlphaFoldDB" id="A0A1E3ADC1"/>
<reference evidence="1 2" key="1">
    <citation type="submission" date="2016-07" db="EMBL/GenBank/DDBJ databases">
        <title>Characterization of isolates of Eisenbergiella tayi derived from blood cultures, using whole genome sequencing.</title>
        <authorList>
            <person name="Burdz T."/>
            <person name="Wiebe D."/>
            <person name="Huynh C."/>
            <person name="Bernard K."/>
        </authorList>
    </citation>
    <scope>NUCLEOTIDE SEQUENCE [LARGE SCALE GENOMIC DNA]</scope>
    <source>
        <strain evidence="1 2">NML 110608</strain>
    </source>
</reference>
<protein>
    <recommendedName>
        <fullName evidence="3">DUF4317 family protein</fullName>
    </recommendedName>
</protein>
<dbReference type="PATRIC" id="fig|1432052.4.peg.2932"/>
<name>A0A1E3ADC1_9FIRM</name>
<dbReference type="Pfam" id="PF14199">
    <property type="entry name" value="DUF4317"/>
    <property type="match status" value="1"/>
</dbReference>
<evidence type="ECO:0000313" key="1">
    <source>
        <dbReference type="EMBL" id="ODM06738.1"/>
    </source>
</evidence>
<organism evidence="1 2">
    <name type="scientific">Eisenbergiella tayi</name>
    <dbReference type="NCBI Taxonomy" id="1432052"/>
    <lineage>
        <taxon>Bacteria</taxon>
        <taxon>Bacillati</taxon>
        <taxon>Bacillota</taxon>
        <taxon>Clostridia</taxon>
        <taxon>Lachnospirales</taxon>
        <taxon>Lachnospiraceae</taxon>
        <taxon>Eisenbergiella</taxon>
    </lineage>
</organism>
<dbReference type="EMBL" id="MCGH01000002">
    <property type="protein sequence ID" value="ODM06738.1"/>
    <property type="molecule type" value="Genomic_DNA"/>
</dbReference>
<evidence type="ECO:0008006" key="3">
    <source>
        <dbReference type="Google" id="ProtNLM"/>
    </source>
</evidence>
<accession>A0A1E3ADC1</accession>
<proteinExistence type="predicted"/>
<evidence type="ECO:0000313" key="2">
    <source>
        <dbReference type="Proteomes" id="UP000094067"/>
    </source>
</evidence>
<dbReference type="InterPro" id="IPR025466">
    <property type="entry name" value="DUF4317"/>
</dbReference>
<gene>
    <name evidence="1" type="ORF">BEI61_02628</name>
</gene>
<dbReference type="RefSeq" id="WP_009252503.1">
    <property type="nucleotide sequence ID" value="NZ_BAABXS010000001.1"/>
</dbReference>
<comment type="caution">
    <text evidence="1">The sequence shown here is derived from an EMBL/GenBank/DDBJ whole genome shotgun (WGS) entry which is preliminary data.</text>
</comment>